<proteinExistence type="predicted"/>
<keyword evidence="1" id="KW-0472">Membrane</keyword>
<name>A0A0B2QDS0_GLYSO</name>
<keyword evidence="1" id="KW-0812">Transmembrane</keyword>
<dbReference type="AlphaFoldDB" id="A0A0B2QDS0"/>
<organism evidence="2">
    <name type="scientific">Glycine soja</name>
    <name type="common">Wild soybean</name>
    <dbReference type="NCBI Taxonomy" id="3848"/>
    <lineage>
        <taxon>Eukaryota</taxon>
        <taxon>Viridiplantae</taxon>
        <taxon>Streptophyta</taxon>
        <taxon>Embryophyta</taxon>
        <taxon>Tracheophyta</taxon>
        <taxon>Spermatophyta</taxon>
        <taxon>Magnoliopsida</taxon>
        <taxon>eudicotyledons</taxon>
        <taxon>Gunneridae</taxon>
        <taxon>Pentapetalae</taxon>
        <taxon>rosids</taxon>
        <taxon>fabids</taxon>
        <taxon>Fabales</taxon>
        <taxon>Fabaceae</taxon>
        <taxon>Papilionoideae</taxon>
        <taxon>50 kb inversion clade</taxon>
        <taxon>NPAAA clade</taxon>
        <taxon>indigoferoid/millettioid clade</taxon>
        <taxon>Phaseoleae</taxon>
        <taxon>Glycine</taxon>
        <taxon>Glycine subgen. Soja</taxon>
    </lineage>
</organism>
<accession>A0A0B2QDS0</accession>
<sequence length="41" mass="4614">MMSRVLISRWRKVLREAASIAGVVVLNSSLYIQTELDYGTS</sequence>
<evidence type="ECO:0000256" key="1">
    <source>
        <dbReference type="SAM" id="Phobius"/>
    </source>
</evidence>
<gene>
    <name evidence="2" type="ORF">glysoja_045539</name>
</gene>
<dbReference type="Proteomes" id="UP000053555">
    <property type="component" value="Unassembled WGS sequence"/>
</dbReference>
<dbReference type="EMBL" id="KN658794">
    <property type="protein sequence ID" value="KHN19716.1"/>
    <property type="molecule type" value="Genomic_DNA"/>
</dbReference>
<reference evidence="2" key="1">
    <citation type="submission" date="2014-07" db="EMBL/GenBank/DDBJ databases">
        <title>Identification of a novel salt tolerance gene in wild soybean by whole-genome sequencing.</title>
        <authorList>
            <person name="Lam H.-M."/>
            <person name="Qi X."/>
            <person name="Li M.-W."/>
            <person name="Liu X."/>
            <person name="Xie M."/>
            <person name="Ni M."/>
            <person name="Xu X."/>
        </authorList>
    </citation>
    <scope>NUCLEOTIDE SEQUENCE [LARGE SCALE GENOMIC DNA]</scope>
    <source>
        <tissue evidence="2">Root</tissue>
    </source>
</reference>
<protein>
    <submittedName>
        <fullName evidence="2">Uncharacterized protein</fullName>
    </submittedName>
</protein>
<keyword evidence="1" id="KW-1133">Transmembrane helix</keyword>
<evidence type="ECO:0000313" key="2">
    <source>
        <dbReference type="EMBL" id="KHN19716.1"/>
    </source>
</evidence>
<feature type="transmembrane region" description="Helical" evidence="1">
    <location>
        <begin position="12"/>
        <end position="32"/>
    </location>
</feature>